<sequence length="116" mass="13077">TLLHFVTYYPDPCRSDPRWHPAERDALATVLSISSHSLRKLILPIESAPLGTISDTCWPQLREVRLNGEQPSTLHNTVPYATVLCGMPELRSLRLTLVLRPDVSVPIVWPRGLDLE</sequence>
<dbReference type="Proteomes" id="UP000184267">
    <property type="component" value="Unassembled WGS sequence"/>
</dbReference>
<gene>
    <name evidence="1" type="ORF">TRAPUB_14001</name>
</gene>
<reference evidence="1 2" key="1">
    <citation type="submission" date="2016-10" db="EMBL/GenBank/DDBJ databases">
        <title>Genome sequence of the basidiomycete white-rot fungus Trametes pubescens.</title>
        <authorList>
            <person name="Makela M.R."/>
            <person name="Granchi Z."/>
            <person name="Peng M."/>
            <person name="De Vries R.P."/>
            <person name="Grigoriev I."/>
            <person name="Riley R."/>
            <person name="Hilden K."/>
        </authorList>
    </citation>
    <scope>NUCLEOTIDE SEQUENCE [LARGE SCALE GENOMIC DNA]</scope>
    <source>
        <strain evidence="1 2">FBCC735</strain>
    </source>
</reference>
<organism evidence="1 2">
    <name type="scientific">Trametes pubescens</name>
    <name type="common">White-rot fungus</name>
    <dbReference type="NCBI Taxonomy" id="154538"/>
    <lineage>
        <taxon>Eukaryota</taxon>
        <taxon>Fungi</taxon>
        <taxon>Dikarya</taxon>
        <taxon>Basidiomycota</taxon>
        <taxon>Agaricomycotina</taxon>
        <taxon>Agaricomycetes</taxon>
        <taxon>Polyporales</taxon>
        <taxon>Polyporaceae</taxon>
        <taxon>Trametes</taxon>
    </lineage>
</organism>
<protein>
    <submittedName>
        <fullName evidence="1">Uncharacterized protein</fullName>
    </submittedName>
</protein>
<keyword evidence="2" id="KW-1185">Reference proteome</keyword>
<name>A0A1M2VPL6_TRAPU</name>
<evidence type="ECO:0000313" key="2">
    <source>
        <dbReference type="Proteomes" id="UP000184267"/>
    </source>
</evidence>
<comment type="caution">
    <text evidence="1">The sequence shown here is derived from an EMBL/GenBank/DDBJ whole genome shotgun (WGS) entry which is preliminary data.</text>
</comment>
<dbReference type="STRING" id="154538.A0A1M2VPL6"/>
<dbReference type="OrthoDB" id="2799179at2759"/>
<proteinExistence type="predicted"/>
<feature type="non-terminal residue" evidence="1">
    <location>
        <position position="1"/>
    </location>
</feature>
<dbReference type="EMBL" id="MNAD01000902">
    <property type="protein sequence ID" value="OJT09523.1"/>
    <property type="molecule type" value="Genomic_DNA"/>
</dbReference>
<evidence type="ECO:0000313" key="1">
    <source>
        <dbReference type="EMBL" id="OJT09523.1"/>
    </source>
</evidence>
<accession>A0A1M2VPL6</accession>
<dbReference type="AlphaFoldDB" id="A0A1M2VPL6"/>